<feature type="non-terminal residue" evidence="2">
    <location>
        <position position="1"/>
    </location>
</feature>
<gene>
    <name evidence="2" type="ORF">GPM918_LOCUS42059</name>
    <name evidence="3" type="ORF">SRO942_LOCUS43230</name>
</gene>
<dbReference type="Proteomes" id="UP000681722">
    <property type="component" value="Unassembled WGS sequence"/>
</dbReference>
<accession>A0A816AJ18</accession>
<keyword evidence="1" id="KW-0472">Membrane</keyword>
<dbReference type="PANTHER" id="PTHR46579:SF1">
    <property type="entry name" value="F5_8 TYPE C DOMAIN-CONTAINING PROTEIN"/>
    <property type="match status" value="1"/>
</dbReference>
<keyword evidence="1" id="KW-1133">Transmembrane helix</keyword>
<sequence>MVPLKIFLLAVSSDKPAITLLQNTAQPNAAYGCYSCQIKGITVKTGSGHNRIRVFPSSIRADEQPQLRKNHTYDAIIAYLEEVNLLTVRTRQQKQKFHDDLKGHNGPCQLRQLKMLMSANPSHLIRYIVSMVVFFIFHSTLPTIYFQHLLLLVISAHLAEDRILLKLNIPIVQLLMNKFVVDFTKLYGERHSVMNVHVNIHMSSTLTNFAQLYHVSTYPFESLLGKITSSIAGTKHFGSE</sequence>
<dbReference type="PROSITE" id="PS51257">
    <property type="entry name" value="PROKAR_LIPOPROTEIN"/>
    <property type="match status" value="1"/>
</dbReference>
<dbReference type="PANTHER" id="PTHR46579">
    <property type="entry name" value="F5/8 TYPE C DOMAIN-CONTAINING PROTEIN-RELATED"/>
    <property type="match status" value="1"/>
</dbReference>
<dbReference type="OrthoDB" id="8194903at2759"/>
<evidence type="ECO:0000256" key="1">
    <source>
        <dbReference type="SAM" id="Phobius"/>
    </source>
</evidence>
<reference evidence="2" key="1">
    <citation type="submission" date="2021-02" db="EMBL/GenBank/DDBJ databases">
        <authorList>
            <person name="Nowell W R."/>
        </authorList>
    </citation>
    <scope>NUCLEOTIDE SEQUENCE</scope>
</reference>
<proteinExistence type="predicted"/>
<evidence type="ECO:0000313" key="2">
    <source>
        <dbReference type="EMBL" id="CAF1595598.1"/>
    </source>
</evidence>
<feature type="transmembrane region" description="Helical" evidence="1">
    <location>
        <begin position="124"/>
        <end position="146"/>
    </location>
</feature>
<dbReference type="AlphaFoldDB" id="A0A816AJ18"/>
<evidence type="ECO:0000313" key="4">
    <source>
        <dbReference type="Proteomes" id="UP000663829"/>
    </source>
</evidence>
<keyword evidence="4" id="KW-1185">Reference proteome</keyword>
<comment type="caution">
    <text evidence="2">The sequence shown here is derived from an EMBL/GenBank/DDBJ whole genome shotgun (WGS) entry which is preliminary data.</text>
</comment>
<name>A0A816AJ18_9BILA</name>
<protein>
    <submittedName>
        <fullName evidence="2">Uncharacterized protein</fullName>
    </submittedName>
</protein>
<organism evidence="2 4">
    <name type="scientific">Didymodactylos carnosus</name>
    <dbReference type="NCBI Taxonomy" id="1234261"/>
    <lineage>
        <taxon>Eukaryota</taxon>
        <taxon>Metazoa</taxon>
        <taxon>Spiralia</taxon>
        <taxon>Gnathifera</taxon>
        <taxon>Rotifera</taxon>
        <taxon>Eurotatoria</taxon>
        <taxon>Bdelloidea</taxon>
        <taxon>Philodinida</taxon>
        <taxon>Philodinidae</taxon>
        <taxon>Didymodactylos</taxon>
    </lineage>
</organism>
<dbReference type="EMBL" id="CAJNOQ010034640">
    <property type="protein sequence ID" value="CAF1595598.1"/>
    <property type="molecule type" value="Genomic_DNA"/>
</dbReference>
<dbReference type="EMBL" id="CAJOBC010100921">
    <property type="protein sequence ID" value="CAF4470134.1"/>
    <property type="molecule type" value="Genomic_DNA"/>
</dbReference>
<dbReference type="Proteomes" id="UP000663829">
    <property type="component" value="Unassembled WGS sequence"/>
</dbReference>
<evidence type="ECO:0000313" key="3">
    <source>
        <dbReference type="EMBL" id="CAF4470134.1"/>
    </source>
</evidence>
<keyword evidence="1" id="KW-0812">Transmembrane</keyword>